<dbReference type="Proteomes" id="UP000010087">
    <property type="component" value="Chromosome 2"/>
</dbReference>
<proteinExistence type="predicted"/>
<evidence type="ECO:0000313" key="1">
    <source>
        <dbReference type="EMBL" id="AFI68988.1"/>
    </source>
</evidence>
<name>A0A0H3HXW3_BURP2</name>
<dbReference type="AlphaFoldDB" id="A0A0H3HXW3"/>
<evidence type="ECO:0000313" key="2">
    <source>
        <dbReference type="Proteomes" id="UP000010087"/>
    </source>
</evidence>
<organism evidence="1 2">
    <name type="scientific">Burkholderia pseudomallei (strain 1026b)</name>
    <dbReference type="NCBI Taxonomy" id="884204"/>
    <lineage>
        <taxon>Bacteria</taxon>
        <taxon>Pseudomonadati</taxon>
        <taxon>Pseudomonadota</taxon>
        <taxon>Betaproteobacteria</taxon>
        <taxon>Burkholderiales</taxon>
        <taxon>Burkholderiaceae</taxon>
        <taxon>Burkholderia</taxon>
        <taxon>pseudomallei group</taxon>
    </lineage>
</organism>
<dbReference type="KEGG" id="bpz:BP1026B_II0729"/>
<protein>
    <submittedName>
        <fullName evidence="1">Uncharacterized protein</fullName>
    </submittedName>
</protein>
<reference evidence="1 2" key="1">
    <citation type="journal article" date="2012" name="PLoS ONE">
        <title>Evolution of Burkholderia pseudomallei in recurrent melioidosis.</title>
        <authorList>
            <person name="Hayden H.S."/>
            <person name="Lim R."/>
            <person name="Brittnacher M.J."/>
            <person name="Sims E.H."/>
            <person name="Ramage E.R."/>
            <person name="Fong C."/>
            <person name="Wu Z."/>
            <person name="Crist E."/>
            <person name="Chang J."/>
            <person name="Zhou Y."/>
            <person name="Radey M."/>
            <person name="Rohmer L."/>
            <person name="Haugen E."/>
            <person name="Gillett W."/>
            <person name="Wuthiekanun V."/>
            <person name="Peacock S.J."/>
            <person name="Kaul R."/>
            <person name="Miller S.I."/>
            <person name="Manoil C."/>
            <person name="Jacobs M.A."/>
        </authorList>
    </citation>
    <scope>NUCLEOTIDE SEQUENCE [LARGE SCALE GENOMIC DNA]</scope>
    <source>
        <strain evidence="1 2">1026b</strain>
    </source>
</reference>
<sequence>MSCVASAPAESGFPAPRAGPSGWAFLSAEFLQAIDYQLLLGGQSLLHRVLLVFRIKEISLAEGLRETSQVIVIRTTKISKYSVTACHSKWSLGLSKINKNKTIPTKLKTKVRGVDLSCYRKANAMKISSSHSFR</sequence>
<accession>A0A0H3HXW3</accession>
<dbReference type="EMBL" id="CP002834">
    <property type="protein sequence ID" value="AFI68988.1"/>
    <property type="molecule type" value="Genomic_DNA"/>
</dbReference>
<gene>
    <name evidence="1" type="ordered locus">BP1026B_II0729</name>
</gene>